<name>A0ABD5ZT72_9EURY</name>
<evidence type="ECO:0000313" key="2">
    <source>
        <dbReference type="EMBL" id="MFC7236580.1"/>
    </source>
</evidence>
<dbReference type="EMBL" id="JBHTAP010000002">
    <property type="protein sequence ID" value="MFC7236580.1"/>
    <property type="molecule type" value="Genomic_DNA"/>
</dbReference>
<evidence type="ECO:0000313" key="3">
    <source>
        <dbReference type="Proteomes" id="UP001596398"/>
    </source>
</evidence>
<feature type="compositionally biased region" description="Polar residues" evidence="1">
    <location>
        <begin position="1"/>
        <end position="13"/>
    </location>
</feature>
<comment type="caution">
    <text evidence="2">The sequence shown here is derived from an EMBL/GenBank/DDBJ whole genome shotgun (WGS) entry which is preliminary data.</text>
</comment>
<proteinExistence type="predicted"/>
<accession>A0ABD5ZT72</accession>
<reference evidence="2 3" key="1">
    <citation type="journal article" date="2019" name="Int. J. Syst. Evol. Microbiol.">
        <title>The Global Catalogue of Microorganisms (GCM) 10K type strain sequencing project: providing services to taxonomists for standard genome sequencing and annotation.</title>
        <authorList>
            <consortium name="The Broad Institute Genomics Platform"/>
            <consortium name="The Broad Institute Genome Sequencing Center for Infectious Disease"/>
            <person name="Wu L."/>
            <person name="Ma J."/>
        </authorList>
    </citation>
    <scope>NUCLEOTIDE SEQUENCE [LARGE SCALE GENOMIC DNA]</scope>
    <source>
        <strain evidence="2 3">DT85</strain>
    </source>
</reference>
<protein>
    <submittedName>
        <fullName evidence="2">Uncharacterized protein</fullName>
    </submittedName>
</protein>
<evidence type="ECO:0000256" key="1">
    <source>
        <dbReference type="SAM" id="MobiDB-lite"/>
    </source>
</evidence>
<keyword evidence="3" id="KW-1185">Reference proteome</keyword>
<dbReference type="Proteomes" id="UP001596398">
    <property type="component" value="Unassembled WGS sequence"/>
</dbReference>
<feature type="compositionally biased region" description="Basic and acidic residues" evidence="1">
    <location>
        <begin position="52"/>
        <end position="65"/>
    </location>
</feature>
<dbReference type="AlphaFoldDB" id="A0ABD5ZT72"/>
<dbReference type="GeneID" id="79268318"/>
<organism evidence="2 3">
    <name type="scientific">Halosegnis marinus</name>
    <dbReference type="NCBI Taxonomy" id="3034023"/>
    <lineage>
        <taxon>Archaea</taxon>
        <taxon>Methanobacteriati</taxon>
        <taxon>Methanobacteriota</taxon>
        <taxon>Stenosarchaea group</taxon>
        <taxon>Halobacteria</taxon>
        <taxon>Halobacteriales</taxon>
        <taxon>Natronomonadaceae</taxon>
        <taxon>Halosegnis</taxon>
    </lineage>
</organism>
<gene>
    <name evidence="2" type="ORF">ACFQJ4_14865</name>
</gene>
<dbReference type="RefSeq" id="WP_276236283.1">
    <property type="nucleotide sequence ID" value="NZ_CP119803.1"/>
</dbReference>
<feature type="region of interest" description="Disordered" evidence="1">
    <location>
        <begin position="1"/>
        <end position="65"/>
    </location>
</feature>
<sequence>MGTNRDTTVQPDSNMPVATGKRGVGVPGERGAPTPEEEPPEPISGPRGTSDGPHDAHPALRNLNDHQRRAIGTFTDGFADRRALLEWMLRFQYCSFGRLADRIYFALADTHERTTLAALCHEPARTRVSPAHDLTDAAARAARHRLRSRYLRPAALAAYRELRTSATEYAVEANPPDPDKSPFFALRPAFEEYFALQTAALESFLDGFTSVRDVEAWFQRLDHATWGEIRNVPGGDHLEHRILSQRAARGVLVDASPAAVREREQLAARYLLPATNRCVRGLAAVAGESSEERVDDVGAPQG</sequence>